<accession>A0ABQ6CJJ1</accession>
<dbReference type="EMBL" id="BSPC01000028">
    <property type="protein sequence ID" value="GLS20379.1"/>
    <property type="molecule type" value="Genomic_DNA"/>
</dbReference>
<organism evidence="1 2">
    <name type="scientific">Labrys miyagiensis</name>
    <dbReference type="NCBI Taxonomy" id="346912"/>
    <lineage>
        <taxon>Bacteria</taxon>
        <taxon>Pseudomonadati</taxon>
        <taxon>Pseudomonadota</taxon>
        <taxon>Alphaproteobacteria</taxon>
        <taxon>Hyphomicrobiales</taxon>
        <taxon>Xanthobacteraceae</taxon>
        <taxon>Labrys</taxon>
    </lineage>
</organism>
<reference evidence="2" key="1">
    <citation type="journal article" date="2019" name="Int. J. Syst. Evol. Microbiol.">
        <title>The Global Catalogue of Microorganisms (GCM) 10K type strain sequencing project: providing services to taxonomists for standard genome sequencing and annotation.</title>
        <authorList>
            <consortium name="The Broad Institute Genomics Platform"/>
            <consortium name="The Broad Institute Genome Sequencing Center for Infectious Disease"/>
            <person name="Wu L."/>
            <person name="Ma J."/>
        </authorList>
    </citation>
    <scope>NUCLEOTIDE SEQUENCE [LARGE SCALE GENOMIC DNA]</scope>
    <source>
        <strain evidence="2">NBRC 101365</strain>
    </source>
</reference>
<dbReference type="Gene3D" id="3.40.50.10540">
    <property type="entry name" value="Crotonobetainyl-coa:carnitine coa-transferase, domain 1"/>
    <property type="match status" value="1"/>
</dbReference>
<keyword evidence="1" id="KW-0808">Transferase</keyword>
<protein>
    <submittedName>
        <fullName evidence="1">Coa transferase caib/baif family protein</fullName>
    </submittedName>
</protein>
<dbReference type="SUPFAM" id="SSF89796">
    <property type="entry name" value="CoA-transferase family III (CaiB/BaiF)"/>
    <property type="match status" value="2"/>
</dbReference>
<proteinExistence type="predicted"/>
<comment type="caution">
    <text evidence="1">The sequence shown here is derived from an EMBL/GenBank/DDBJ whole genome shotgun (WGS) entry which is preliminary data.</text>
</comment>
<dbReference type="PANTHER" id="PTHR48228">
    <property type="entry name" value="SUCCINYL-COA--D-CITRAMALATE COA-TRANSFERASE"/>
    <property type="match status" value="1"/>
</dbReference>
<dbReference type="PANTHER" id="PTHR48228:SF4">
    <property type="entry name" value="BLR3030 PROTEIN"/>
    <property type="match status" value="1"/>
</dbReference>
<dbReference type="Proteomes" id="UP001156882">
    <property type="component" value="Unassembled WGS sequence"/>
</dbReference>
<dbReference type="InterPro" id="IPR023606">
    <property type="entry name" value="CoA-Trfase_III_dom_1_sf"/>
</dbReference>
<dbReference type="InterPro" id="IPR003673">
    <property type="entry name" value="CoA-Trfase_fam_III"/>
</dbReference>
<keyword evidence="2" id="KW-1185">Reference proteome</keyword>
<evidence type="ECO:0000313" key="1">
    <source>
        <dbReference type="EMBL" id="GLS20379.1"/>
    </source>
</evidence>
<dbReference type="InterPro" id="IPR050509">
    <property type="entry name" value="CoA-transferase_III"/>
</dbReference>
<evidence type="ECO:0000313" key="2">
    <source>
        <dbReference type="Proteomes" id="UP001156882"/>
    </source>
</evidence>
<name>A0ABQ6CJJ1_9HYPH</name>
<gene>
    <name evidence="1" type="ORF">GCM10007874_33960</name>
</gene>
<sequence>MAQSFLNEMWQAVGGSEALLDSVTVTGRGQLPSAFKVSDFATAAIAASGLALAELSGNATGAPARVTVDRRLASFWFLWSLRPVGWTMPAPWDPIAGDYEAKDGWIRLHTNAPQHREAAQRVLGEHNDKDTMAAAVRGWAKGALEQAIVAAGGCAAEMRSLPQWQQHEQGSAVASEPLVLRDTCLRGSELDWRPEPGRPLKGLRVLDLTRVLAGPVATRFLAGFGAEVLRIDPPDWDEPAVVPEVTLGKQCARLDLMRPQDRAVFEELLSGADILVHGYRADALAALGYDEARRQSLSPGLIDVSLDAYGWSGPWRDRRGFDSLVQMSGGIADAGMAWKQADRPVPLPAQALDHATGYLMAAAAIRGITERLTRREVVRSRLSLARMAKLLADAGPAEDQLTLAPETEDDQAAAIEKTFWGEAKRLRPPIAIDGIDMAWDKPATPLGSAPARWA</sequence>
<dbReference type="RefSeq" id="WP_284313467.1">
    <property type="nucleotide sequence ID" value="NZ_BSPC01000028.1"/>
</dbReference>
<dbReference type="Pfam" id="PF02515">
    <property type="entry name" value="CoA_transf_3"/>
    <property type="match status" value="1"/>
</dbReference>
<dbReference type="GO" id="GO:0016740">
    <property type="term" value="F:transferase activity"/>
    <property type="evidence" value="ECO:0007669"/>
    <property type="project" value="UniProtKB-KW"/>
</dbReference>